<name>A0A4Y2Q1D7_ARAVE</name>
<sequence>MVRKAPMNSFVFTSQSEIEHFECCDGDLITSDVPSDESEVSLIKEKNDLIDDSSPKWKTKVIYLFPRGVADRTPVQVFQYCESKEIRTETYSSEYPPTF</sequence>
<evidence type="ECO:0000313" key="2">
    <source>
        <dbReference type="Proteomes" id="UP000499080"/>
    </source>
</evidence>
<evidence type="ECO:0000313" key="1">
    <source>
        <dbReference type="EMBL" id="GBN57301.1"/>
    </source>
</evidence>
<gene>
    <name evidence="1" type="ORF">AVEN_260208_1</name>
</gene>
<dbReference type="EMBL" id="BGPR01012714">
    <property type="protein sequence ID" value="GBN57301.1"/>
    <property type="molecule type" value="Genomic_DNA"/>
</dbReference>
<comment type="caution">
    <text evidence="1">The sequence shown here is derived from an EMBL/GenBank/DDBJ whole genome shotgun (WGS) entry which is preliminary data.</text>
</comment>
<organism evidence="1 2">
    <name type="scientific">Araneus ventricosus</name>
    <name type="common">Orbweaver spider</name>
    <name type="synonym">Epeira ventricosa</name>
    <dbReference type="NCBI Taxonomy" id="182803"/>
    <lineage>
        <taxon>Eukaryota</taxon>
        <taxon>Metazoa</taxon>
        <taxon>Ecdysozoa</taxon>
        <taxon>Arthropoda</taxon>
        <taxon>Chelicerata</taxon>
        <taxon>Arachnida</taxon>
        <taxon>Araneae</taxon>
        <taxon>Araneomorphae</taxon>
        <taxon>Entelegynae</taxon>
        <taxon>Araneoidea</taxon>
        <taxon>Araneidae</taxon>
        <taxon>Araneus</taxon>
    </lineage>
</organism>
<accession>A0A4Y2Q1D7</accession>
<proteinExistence type="predicted"/>
<dbReference type="Proteomes" id="UP000499080">
    <property type="component" value="Unassembled WGS sequence"/>
</dbReference>
<protein>
    <submittedName>
        <fullName evidence="1">Uncharacterized protein</fullName>
    </submittedName>
</protein>
<dbReference type="AlphaFoldDB" id="A0A4Y2Q1D7"/>
<keyword evidence="2" id="KW-1185">Reference proteome</keyword>
<reference evidence="1 2" key="1">
    <citation type="journal article" date="2019" name="Sci. Rep.">
        <title>Orb-weaving spider Araneus ventricosus genome elucidates the spidroin gene catalogue.</title>
        <authorList>
            <person name="Kono N."/>
            <person name="Nakamura H."/>
            <person name="Ohtoshi R."/>
            <person name="Moran D.A.P."/>
            <person name="Shinohara A."/>
            <person name="Yoshida Y."/>
            <person name="Fujiwara M."/>
            <person name="Mori M."/>
            <person name="Tomita M."/>
            <person name="Arakawa K."/>
        </authorList>
    </citation>
    <scope>NUCLEOTIDE SEQUENCE [LARGE SCALE GENOMIC DNA]</scope>
</reference>